<protein>
    <submittedName>
        <fullName evidence="1">Uncharacterized protein</fullName>
    </submittedName>
</protein>
<comment type="caution">
    <text evidence="1">The sequence shown here is derived from an EMBL/GenBank/DDBJ whole genome shotgun (WGS) entry which is preliminary data.</text>
</comment>
<evidence type="ECO:0000313" key="1">
    <source>
        <dbReference type="EMBL" id="RHE39345.1"/>
    </source>
</evidence>
<proteinExistence type="predicted"/>
<name>A0A414J4I9_9FIRM</name>
<dbReference type="EMBL" id="QSKF01000008">
    <property type="protein sequence ID" value="RHE39345.1"/>
    <property type="molecule type" value="Genomic_DNA"/>
</dbReference>
<gene>
    <name evidence="1" type="ORF">DW740_11435</name>
</gene>
<organism evidence="1 2">
    <name type="scientific">Blautia obeum</name>
    <dbReference type="NCBI Taxonomy" id="40520"/>
    <lineage>
        <taxon>Bacteria</taxon>
        <taxon>Bacillati</taxon>
        <taxon>Bacillota</taxon>
        <taxon>Clostridia</taxon>
        <taxon>Lachnospirales</taxon>
        <taxon>Lachnospiraceae</taxon>
        <taxon>Blautia</taxon>
    </lineage>
</organism>
<accession>A0A414J4I9</accession>
<evidence type="ECO:0000313" key="2">
    <source>
        <dbReference type="Proteomes" id="UP000283745"/>
    </source>
</evidence>
<sequence>MELDEASGEYKVAGQRTMQDFTDGLNLSMPMVQAMFGKIPLISSLKKSLRSRKRLFLLKMNFRYILNIWKGT</sequence>
<reference evidence="1 2" key="1">
    <citation type="submission" date="2018-08" db="EMBL/GenBank/DDBJ databases">
        <title>A genome reference for cultivated species of the human gut microbiota.</title>
        <authorList>
            <person name="Zou Y."/>
            <person name="Xue W."/>
            <person name="Luo G."/>
        </authorList>
    </citation>
    <scope>NUCLEOTIDE SEQUENCE [LARGE SCALE GENOMIC DNA]</scope>
    <source>
        <strain evidence="1 2">AM28-23</strain>
    </source>
</reference>
<dbReference type="Proteomes" id="UP000283745">
    <property type="component" value="Unassembled WGS sequence"/>
</dbReference>
<dbReference type="AlphaFoldDB" id="A0A414J4I9"/>
<dbReference type="RefSeq" id="WP_015541356.1">
    <property type="nucleotide sequence ID" value="NZ_QSKF01000008.1"/>
</dbReference>